<dbReference type="EMBL" id="JARKNE010000001">
    <property type="protein sequence ID" value="KAK5846370.1"/>
    <property type="molecule type" value="Genomic_DNA"/>
</dbReference>
<dbReference type="PANTHER" id="PTHR47481:SF30">
    <property type="entry name" value="CCHC-TYPE DOMAIN-CONTAINING PROTEIN"/>
    <property type="match status" value="1"/>
</dbReference>
<organism evidence="1 2">
    <name type="scientific">Gossypium arboreum</name>
    <name type="common">Tree cotton</name>
    <name type="synonym">Gossypium nanking</name>
    <dbReference type="NCBI Taxonomy" id="29729"/>
    <lineage>
        <taxon>Eukaryota</taxon>
        <taxon>Viridiplantae</taxon>
        <taxon>Streptophyta</taxon>
        <taxon>Embryophyta</taxon>
        <taxon>Tracheophyta</taxon>
        <taxon>Spermatophyta</taxon>
        <taxon>Magnoliopsida</taxon>
        <taxon>eudicotyledons</taxon>
        <taxon>Gunneridae</taxon>
        <taxon>Pentapetalae</taxon>
        <taxon>rosids</taxon>
        <taxon>malvids</taxon>
        <taxon>Malvales</taxon>
        <taxon>Malvaceae</taxon>
        <taxon>Malvoideae</taxon>
        <taxon>Gossypium</taxon>
    </lineage>
</organism>
<dbReference type="PANTHER" id="PTHR47481">
    <property type="match status" value="1"/>
</dbReference>
<keyword evidence="2" id="KW-1185">Reference proteome</keyword>
<accession>A0ABR0R460</accession>
<evidence type="ECO:0000313" key="2">
    <source>
        <dbReference type="Proteomes" id="UP001358586"/>
    </source>
</evidence>
<sequence>MSRLSSPFAVHSNTQAMASFFTDGVVDARFFSIKKVSVLLDDHNYLLWRQQVLLVIKTYKIQGFLDPCTVPPLLLLPNTDGVLQANPEFAQFEQQDSALASRLLSSVSQTVLPHLIGKDTSAHIWGTIVTLYGSKTTSRLMFYHRALHFQRKGDLLMRDFLLKIKGFCDNLAICGEVISDHEHVTAILNGLPPEYESMITSRLAKCHTMLSCVGSRVILLIAATIVSILLVKVQVTDLLPLCKLIYAFISIPETVSDNAWYPDSGATHHLTHLATSMGDNTSHNGPGKVYVGNCTVLPVLSTGQSSLLNRTRPLYMRYLLLCLE</sequence>
<evidence type="ECO:0008006" key="3">
    <source>
        <dbReference type="Google" id="ProtNLM"/>
    </source>
</evidence>
<comment type="caution">
    <text evidence="1">The sequence shown here is derived from an EMBL/GenBank/DDBJ whole genome shotgun (WGS) entry which is preliminary data.</text>
</comment>
<reference evidence="1 2" key="1">
    <citation type="submission" date="2023-03" db="EMBL/GenBank/DDBJ databases">
        <title>WGS of Gossypium arboreum.</title>
        <authorList>
            <person name="Yu D."/>
        </authorList>
    </citation>
    <scope>NUCLEOTIDE SEQUENCE [LARGE SCALE GENOMIC DNA]</scope>
    <source>
        <tissue evidence="1">Leaf</tissue>
    </source>
</reference>
<dbReference type="Pfam" id="PF14223">
    <property type="entry name" value="Retrotran_gag_2"/>
    <property type="match status" value="1"/>
</dbReference>
<name>A0ABR0R460_GOSAR</name>
<evidence type="ECO:0000313" key="1">
    <source>
        <dbReference type="EMBL" id="KAK5846370.1"/>
    </source>
</evidence>
<dbReference type="Proteomes" id="UP001358586">
    <property type="component" value="Chromosome 1"/>
</dbReference>
<proteinExistence type="predicted"/>
<protein>
    <recommendedName>
        <fullName evidence="3">Retrovirus-related Pol polyprotein from transposon TNT 1-94</fullName>
    </recommendedName>
</protein>
<gene>
    <name evidence="1" type="ORF">PVK06_002655</name>
</gene>